<evidence type="ECO:0000256" key="2">
    <source>
        <dbReference type="ARBA" id="ARBA00022792"/>
    </source>
</evidence>
<dbReference type="InterPro" id="IPR001349">
    <property type="entry name" value="Cyt_c_oxidase_su6a"/>
</dbReference>
<keyword evidence="8" id="KW-1185">Reference proteome</keyword>
<name>A0A164UC96_9AGAM</name>
<evidence type="ECO:0000256" key="5">
    <source>
        <dbReference type="ARBA" id="ARBA00023136"/>
    </source>
</evidence>
<dbReference type="InterPro" id="IPR036418">
    <property type="entry name" value="Cyt_c_oxidase_su6a_sf"/>
</dbReference>
<dbReference type="PANTHER" id="PTHR11504">
    <property type="entry name" value="CYTOCHROME C OXIDASE POLYPEPTIDE VIA"/>
    <property type="match status" value="1"/>
</dbReference>
<keyword evidence="4" id="KW-0496">Mitochondrion</keyword>
<protein>
    <submittedName>
        <fullName evidence="7">Mitochondrial cytochrome c oxidase subunit VIa</fullName>
    </submittedName>
</protein>
<dbReference type="OrthoDB" id="5947505at2759"/>
<dbReference type="Proteomes" id="UP000076722">
    <property type="component" value="Unassembled WGS sequence"/>
</dbReference>
<keyword evidence="3" id="KW-0809">Transit peptide</keyword>
<organism evidence="7 8">
    <name type="scientific">Sistotremastrum niveocremeum HHB9708</name>
    <dbReference type="NCBI Taxonomy" id="1314777"/>
    <lineage>
        <taxon>Eukaryota</taxon>
        <taxon>Fungi</taxon>
        <taxon>Dikarya</taxon>
        <taxon>Basidiomycota</taxon>
        <taxon>Agaricomycotina</taxon>
        <taxon>Agaricomycetes</taxon>
        <taxon>Sistotremastrales</taxon>
        <taxon>Sistotremastraceae</taxon>
        <taxon>Sertulicium</taxon>
        <taxon>Sertulicium niveocremeum</taxon>
    </lineage>
</organism>
<evidence type="ECO:0000313" key="8">
    <source>
        <dbReference type="Proteomes" id="UP000076722"/>
    </source>
</evidence>
<sequence length="127" mass="14500">MLSRSALRLSLAGRAGAARWYSAGAQALGKDFIAQREAVRHHAADTTQLWRRISFFVCFPATITCIAWVRNVENEHEEHLEHIKEENGGELPEVPEYPYLNRRSKPFPWGPNSLFFNPHVNKDLSEA</sequence>
<evidence type="ECO:0000313" key="7">
    <source>
        <dbReference type="EMBL" id="KZS93103.1"/>
    </source>
</evidence>
<dbReference type="EMBL" id="KV419408">
    <property type="protein sequence ID" value="KZS93103.1"/>
    <property type="molecule type" value="Genomic_DNA"/>
</dbReference>
<gene>
    <name evidence="7" type="ORF">SISNIDRAFT_486033</name>
</gene>
<comment type="similarity">
    <text evidence="6">Belongs to the cytochrome c oxidase subunit 6A family.</text>
</comment>
<dbReference type="GO" id="GO:0030234">
    <property type="term" value="F:enzyme regulator activity"/>
    <property type="evidence" value="ECO:0007669"/>
    <property type="project" value="TreeGrafter"/>
</dbReference>
<reference evidence="7 8" key="1">
    <citation type="journal article" date="2016" name="Mol. Biol. Evol.">
        <title>Comparative Genomics of Early-Diverging Mushroom-Forming Fungi Provides Insights into the Origins of Lignocellulose Decay Capabilities.</title>
        <authorList>
            <person name="Nagy L.G."/>
            <person name="Riley R."/>
            <person name="Tritt A."/>
            <person name="Adam C."/>
            <person name="Daum C."/>
            <person name="Floudas D."/>
            <person name="Sun H."/>
            <person name="Yadav J.S."/>
            <person name="Pangilinan J."/>
            <person name="Larsson K.H."/>
            <person name="Matsuura K."/>
            <person name="Barry K."/>
            <person name="Labutti K."/>
            <person name="Kuo R."/>
            <person name="Ohm R.A."/>
            <person name="Bhattacharya S.S."/>
            <person name="Shirouzu T."/>
            <person name="Yoshinaga Y."/>
            <person name="Martin F.M."/>
            <person name="Grigoriev I.V."/>
            <person name="Hibbett D.S."/>
        </authorList>
    </citation>
    <scope>NUCLEOTIDE SEQUENCE [LARGE SCALE GENOMIC DNA]</scope>
    <source>
        <strain evidence="7 8">HHB9708</strain>
    </source>
</reference>
<dbReference type="PANTHER" id="PTHR11504:SF0">
    <property type="entry name" value="CYTOCHROME C OXIDASE SUBUNIT"/>
    <property type="match status" value="1"/>
</dbReference>
<dbReference type="STRING" id="1314777.A0A164UC96"/>
<proteinExistence type="inferred from homology"/>
<dbReference type="GO" id="GO:0006123">
    <property type="term" value="P:mitochondrial electron transport, cytochrome c to oxygen"/>
    <property type="evidence" value="ECO:0007669"/>
    <property type="project" value="TreeGrafter"/>
</dbReference>
<accession>A0A164UC96</accession>
<dbReference type="GO" id="GO:0005743">
    <property type="term" value="C:mitochondrial inner membrane"/>
    <property type="evidence" value="ECO:0007669"/>
    <property type="project" value="UniProtKB-SubCell"/>
</dbReference>
<comment type="subcellular location">
    <subcellularLocation>
        <location evidence="1">Mitochondrion inner membrane</location>
    </subcellularLocation>
</comment>
<evidence type="ECO:0000256" key="4">
    <source>
        <dbReference type="ARBA" id="ARBA00023128"/>
    </source>
</evidence>
<evidence type="ECO:0000256" key="6">
    <source>
        <dbReference type="RuleBase" id="RU004396"/>
    </source>
</evidence>
<dbReference type="Pfam" id="PF02046">
    <property type="entry name" value="COX6A"/>
    <property type="match status" value="1"/>
</dbReference>
<evidence type="ECO:0000256" key="3">
    <source>
        <dbReference type="ARBA" id="ARBA00022946"/>
    </source>
</evidence>
<keyword evidence="2" id="KW-0999">Mitochondrion inner membrane</keyword>
<dbReference type="SUPFAM" id="SSF81411">
    <property type="entry name" value="Mitochondrial cytochrome c oxidase subunit VIa"/>
    <property type="match status" value="1"/>
</dbReference>
<evidence type="ECO:0000256" key="1">
    <source>
        <dbReference type="ARBA" id="ARBA00004273"/>
    </source>
</evidence>
<dbReference type="Gene3D" id="4.10.95.10">
    <property type="entry name" value="Cytochrome c oxidase, subunit VIa"/>
    <property type="match status" value="1"/>
</dbReference>
<dbReference type="AlphaFoldDB" id="A0A164UC96"/>
<keyword evidence="5" id="KW-0472">Membrane</keyword>